<dbReference type="Proteomes" id="UP001054945">
    <property type="component" value="Unassembled WGS sequence"/>
</dbReference>
<reference evidence="1 2" key="1">
    <citation type="submission" date="2021-06" db="EMBL/GenBank/DDBJ databases">
        <title>Caerostris extrusa draft genome.</title>
        <authorList>
            <person name="Kono N."/>
            <person name="Arakawa K."/>
        </authorList>
    </citation>
    <scope>NUCLEOTIDE SEQUENCE [LARGE SCALE GENOMIC DNA]</scope>
</reference>
<organism evidence="1 2">
    <name type="scientific">Caerostris extrusa</name>
    <name type="common">Bark spider</name>
    <name type="synonym">Caerostris bankana</name>
    <dbReference type="NCBI Taxonomy" id="172846"/>
    <lineage>
        <taxon>Eukaryota</taxon>
        <taxon>Metazoa</taxon>
        <taxon>Ecdysozoa</taxon>
        <taxon>Arthropoda</taxon>
        <taxon>Chelicerata</taxon>
        <taxon>Arachnida</taxon>
        <taxon>Araneae</taxon>
        <taxon>Araneomorphae</taxon>
        <taxon>Entelegynae</taxon>
        <taxon>Araneoidea</taxon>
        <taxon>Araneidae</taxon>
        <taxon>Caerostris</taxon>
    </lineage>
</organism>
<evidence type="ECO:0000313" key="1">
    <source>
        <dbReference type="EMBL" id="GIX71587.1"/>
    </source>
</evidence>
<dbReference type="AlphaFoldDB" id="A0AAV4MGJ5"/>
<accession>A0AAV4MGJ5</accession>
<sequence>MATEIPSLVPSFVKAYFKKSWYESMDQHSTIACLADQYGIFGSRAQFGYKGINWDVIYEFPDSDIVRISTSCHCKEVTYGPTRYCRGEFVLVHKKCVTFLRSGLPTLATTPSNVKTFDYITVTPKYDGSLISTLFVPVHSIPLLKDLFEDEPVYTHPYANFKLRNNK</sequence>
<proteinExistence type="predicted"/>
<dbReference type="EMBL" id="BPLR01019768">
    <property type="protein sequence ID" value="GIX71587.1"/>
    <property type="molecule type" value="Genomic_DNA"/>
</dbReference>
<evidence type="ECO:0000313" key="2">
    <source>
        <dbReference type="Proteomes" id="UP001054945"/>
    </source>
</evidence>
<comment type="caution">
    <text evidence="1">The sequence shown here is derived from an EMBL/GenBank/DDBJ whole genome shotgun (WGS) entry which is preliminary data.</text>
</comment>
<protein>
    <submittedName>
        <fullName evidence="1">Uncharacterized protein</fullName>
    </submittedName>
</protein>
<keyword evidence="2" id="KW-1185">Reference proteome</keyword>
<name>A0AAV4MGJ5_CAEEX</name>
<gene>
    <name evidence="1" type="primary">AVEN_122862_1</name>
    <name evidence="1" type="ORF">CEXT_45661</name>
</gene>